<keyword evidence="1" id="KW-0732">Signal</keyword>
<dbReference type="GO" id="GO:0042597">
    <property type="term" value="C:periplasmic space"/>
    <property type="evidence" value="ECO:0007669"/>
    <property type="project" value="UniProtKB-ARBA"/>
</dbReference>
<proteinExistence type="predicted"/>
<gene>
    <name evidence="3" type="primary">oppA_1</name>
    <name evidence="3" type="ORF">RL72_00924</name>
</gene>
<reference evidence="3 4" key="1">
    <citation type="submission" date="2015-02" db="EMBL/GenBank/DDBJ databases">
        <title>Draft genome sequences of ten Microbacterium spp. with emphasis on heavy metal contaminated environments.</title>
        <authorList>
            <person name="Corretto E."/>
        </authorList>
    </citation>
    <scope>NUCLEOTIDE SEQUENCE [LARGE SCALE GENOMIC DNA]</scope>
    <source>
        <strain evidence="3 4">DSM 23848</strain>
    </source>
</reference>
<feature type="signal peptide" evidence="1">
    <location>
        <begin position="1"/>
        <end position="30"/>
    </location>
</feature>
<name>A0A0F0L0B2_9MICO</name>
<dbReference type="Gene3D" id="3.90.76.10">
    <property type="entry name" value="Dipeptide-binding Protein, Domain 1"/>
    <property type="match status" value="1"/>
</dbReference>
<evidence type="ECO:0000313" key="3">
    <source>
        <dbReference type="EMBL" id="KJL26592.1"/>
    </source>
</evidence>
<dbReference type="InterPro" id="IPR000914">
    <property type="entry name" value="SBP_5_dom"/>
</dbReference>
<dbReference type="PROSITE" id="PS51257">
    <property type="entry name" value="PROKAR_LIPOPROTEIN"/>
    <property type="match status" value="1"/>
</dbReference>
<dbReference type="EMBL" id="JYIT01000063">
    <property type="protein sequence ID" value="KJL26592.1"/>
    <property type="molecule type" value="Genomic_DNA"/>
</dbReference>
<sequence length="539" mass="56919">MNRTRVTLAVAGTVAAAVLLSACSGSGSNSATFDPKVTTEVAAATTAVPALTWNLPAGEPTTLDPALSALESNSTVVSNLCESLQTQTASGKVQPGLANSIDQTDPTTYVIHLRSGVKFWDGTVMTAEDVVYSIQRVLDPKTGSSWAGWADAGTTATVTGADEVTVKTNTPNALVRNYFSTPAFAVVQKAYAEKAGAKFGTATGGVMCTGPYKVQTWSSGSNIVLVRNDAWWNNSHQPLVDKATFTFTTDASAQVAALRSGSVDGQFSVPVSGFSSLSAQGTMLFNDSYAMEFLAVINLKGPLVDVKTREALQKSVDYAGIARSIYKGTADPLRFIVGPATWGYGKEVYQAAYDKLPAAKRDLDAAKSALKASSYTGQTITIAYAVGNDEETKMATVIADSANGIGLKVSLKPLQPADYVALYSSPDARKGIDAFVSAGYLDFPEPVQYLQYWTAGSYYNFAEYANAKYDAAIQAALAQFDDTQRAQDAAGAQAVIAADYVNIPLVSQYVNVYYSKKLAGLVPAPSYLYASWLTSLGGK</sequence>
<dbReference type="PATRIC" id="fig|582680.7.peg.957"/>
<dbReference type="PANTHER" id="PTHR30290">
    <property type="entry name" value="PERIPLASMIC BINDING COMPONENT OF ABC TRANSPORTER"/>
    <property type="match status" value="1"/>
</dbReference>
<protein>
    <submittedName>
        <fullName evidence="3">Periplasmic oligopeptide-binding protein</fullName>
    </submittedName>
</protein>
<dbReference type="Pfam" id="PF00496">
    <property type="entry name" value="SBP_bac_5"/>
    <property type="match status" value="1"/>
</dbReference>
<dbReference type="Gene3D" id="3.40.190.10">
    <property type="entry name" value="Periplasmic binding protein-like II"/>
    <property type="match status" value="1"/>
</dbReference>
<comment type="caution">
    <text evidence="3">The sequence shown here is derived from an EMBL/GenBank/DDBJ whole genome shotgun (WGS) entry which is preliminary data.</text>
</comment>
<dbReference type="PIRSF" id="PIRSF002741">
    <property type="entry name" value="MppA"/>
    <property type="match status" value="1"/>
</dbReference>
<feature type="chain" id="PRO_5002444898" evidence="1">
    <location>
        <begin position="31"/>
        <end position="539"/>
    </location>
</feature>
<organism evidence="3 4">
    <name type="scientific">Microbacterium azadirachtae</name>
    <dbReference type="NCBI Taxonomy" id="582680"/>
    <lineage>
        <taxon>Bacteria</taxon>
        <taxon>Bacillati</taxon>
        <taxon>Actinomycetota</taxon>
        <taxon>Actinomycetes</taxon>
        <taxon>Micrococcales</taxon>
        <taxon>Microbacteriaceae</taxon>
        <taxon>Microbacterium</taxon>
    </lineage>
</organism>
<dbReference type="RefSeq" id="WP_169748208.1">
    <property type="nucleotide sequence ID" value="NZ_JYIT01000063.1"/>
</dbReference>
<dbReference type="SUPFAM" id="SSF53850">
    <property type="entry name" value="Periplasmic binding protein-like II"/>
    <property type="match status" value="1"/>
</dbReference>
<keyword evidence="4" id="KW-1185">Reference proteome</keyword>
<dbReference type="InterPro" id="IPR039424">
    <property type="entry name" value="SBP_5"/>
</dbReference>
<dbReference type="Proteomes" id="UP000033448">
    <property type="component" value="Unassembled WGS sequence"/>
</dbReference>
<feature type="domain" description="Solute-binding protein family 5" evidence="2">
    <location>
        <begin position="92"/>
        <end position="458"/>
    </location>
</feature>
<dbReference type="InterPro" id="IPR030678">
    <property type="entry name" value="Peptide/Ni-bd"/>
</dbReference>
<dbReference type="GO" id="GO:0015833">
    <property type="term" value="P:peptide transport"/>
    <property type="evidence" value="ECO:0007669"/>
    <property type="project" value="TreeGrafter"/>
</dbReference>
<evidence type="ECO:0000313" key="4">
    <source>
        <dbReference type="Proteomes" id="UP000033448"/>
    </source>
</evidence>
<accession>A0A0F0L0B2</accession>
<evidence type="ECO:0000256" key="1">
    <source>
        <dbReference type="SAM" id="SignalP"/>
    </source>
</evidence>
<dbReference type="CDD" id="cd00995">
    <property type="entry name" value="PBP2_NikA_DppA_OppA_like"/>
    <property type="match status" value="1"/>
</dbReference>
<evidence type="ECO:0000259" key="2">
    <source>
        <dbReference type="Pfam" id="PF00496"/>
    </source>
</evidence>
<dbReference type="AlphaFoldDB" id="A0A0F0L0B2"/>
<dbReference type="Gene3D" id="3.10.105.10">
    <property type="entry name" value="Dipeptide-binding Protein, Domain 3"/>
    <property type="match status" value="1"/>
</dbReference>
<dbReference type="GO" id="GO:1904680">
    <property type="term" value="F:peptide transmembrane transporter activity"/>
    <property type="evidence" value="ECO:0007669"/>
    <property type="project" value="TreeGrafter"/>
</dbReference>
<dbReference type="GO" id="GO:0043190">
    <property type="term" value="C:ATP-binding cassette (ABC) transporter complex"/>
    <property type="evidence" value="ECO:0007669"/>
    <property type="project" value="InterPro"/>
</dbReference>